<evidence type="ECO:0000256" key="2">
    <source>
        <dbReference type="ARBA" id="ARBA00022723"/>
    </source>
</evidence>
<evidence type="ECO:0000259" key="6">
    <source>
        <dbReference type="PROSITE" id="PS51007"/>
    </source>
</evidence>
<sequence>MSAKSPPSCLAVPVVLLAFCLVGPTAHADDIERGRYLVEALTACDNCHTPRGPAGYDLSSRWSGGAQTFSDKSYVVRGPNISPDRETGVGAWTDEELRAAIVDGVGRDGRLAPVMPSDSYKPLTARDLDAIIAFLRSATPIHAPLQSPQQRSGEWTPRLMPGAAATFDEASLADKNTRGLYVASLARCLSCHSEEIDGAPDYQSRLGAGGKTFRNAAGVVVASNITSHSVKGVGAWSDDDLKRAITHGVARDGALLKPPMSTLSKAHFSKMSPEDLDALVAWLRTIPPKE</sequence>
<dbReference type="PANTHER" id="PTHR35008">
    <property type="entry name" value="BLL4482 PROTEIN-RELATED"/>
    <property type="match status" value="1"/>
</dbReference>
<organism evidence="7 8">
    <name type="scientific">Methylocystis rosea</name>
    <dbReference type="NCBI Taxonomy" id="173366"/>
    <lineage>
        <taxon>Bacteria</taxon>
        <taxon>Pseudomonadati</taxon>
        <taxon>Pseudomonadota</taxon>
        <taxon>Alphaproteobacteria</taxon>
        <taxon>Hyphomicrobiales</taxon>
        <taxon>Methylocystaceae</taxon>
        <taxon>Methylocystis</taxon>
    </lineage>
</organism>
<dbReference type="Pfam" id="PF00034">
    <property type="entry name" value="Cytochrom_C"/>
    <property type="match status" value="1"/>
</dbReference>
<evidence type="ECO:0000256" key="4">
    <source>
        <dbReference type="PROSITE-ProRule" id="PRU00433"/>
    </source>
</evidence>
<proteinExistence type="predicted"/>
<dbReference type="SUPFAM" id="SSF46626">
    <property type="entry name" value="Cytochrome c"/>
    <property type="match status" value="2"/>
</dbReference>
<dbReference type="RefSeq" id="WP_154451842.1">
    <property type="nucleotide sequence ID" value="NZ_CP044328.1"/>
</dbReference>
<keyword evidence="8" id="KW-1185">Reference proteome</keyword>
<dbReference type="Proteomes" id="UP000424673">
    <property type="component" value="Chromosome"/>
</dbReference>
<keyword evidence="3 4" id="KW-0408">Iron</keyword>
<dbReference type="Pfam" id="PF13442">
    <property type="entry name" value="Cytochrome_CBB3"/>
    <property type="match status" value="1"/>
</dbReference>
<evidence type="ECO:0000313" key="8">
    <source>
        <dbReference type="Proteomes" id="UP000424673"/>
    </source>
</evidence>
<accession>A0ABX6EJ24</accession>
<keyword evidence="2 4" id="KW-0479">Metal-binding</keyword>
<protein>
    <submittedName>
        <fullName evidence="7">Cytochrome c</fullName>
    </submittedName>
</protein>
<gene>
    <name evidence="7" type="ORF">F7D13_08125</name>
</gene>
<evidence type="ECO:0000256" key="5">
    <source>
        <dbReference type="SAM" id="SignalP"/>
    </source>
</evidence>
<reference evidence="7 8" key="2">
    <citation type="journal article" date="2021" name="AMB Express">
        <title>Isolation and characterisation of Methylocystis spp. for poly-3-hydroxybutyrate production using waste methane feedstocks.</title>
        <authorList>
            <person name="Rumah B.L."/>
            <person name="Stead C.E."/>
            <person name="Claxton Stevens B.H."/>
            <person name="Minton N.P."/>
            <person name="Grosse-Honebrink A."/>
            <person name="Zhang Y."/>
        </authorList>
    </citation>
    <scope>NUCLEOTIDE SEQUENCE [LARGE SCALE GENOMIC DNA]</scope>
    <source>
        <strain evidence="7 8">BRCS1</strain>
    </source>
</reference>
<dbReference type="Gene3D" id="1.10.760.10">
    <property type="entry name" value="Cytochrome c-like domain"/>
    <property type="match status" value="2"/>
</dbReference>
<feature type="signal peptide" evidence="5">
    <location>
        <begin position="1"/>
        <end position="28"/>
    </location>
</feature>
<evidence type="ECO:0000313" key="7">
    <source>
        <dbReference type="EMBL" id="QGM93993.1"/>
    </source>
</evidence>
<dbReference type="InterPro" id="IPR036909">
    <property type="entry name" value="Cyt_c-like_dom_sf"/>
</dbReference>
<dbReference type="PANTHER" id="PTHR35008:SF4">
    <property type="entry name" value="BLL4482 PROTEIN"/>
    <property type="match status" value="1"/>
</dbReference>
<feature type="chain" id="PRO_5046719332" evidence="5">
    <location>
        <begin position="29"/>
        <end position="290"/>
    </location>
</feature>
<dbReference type="PROSITE" id="PS51007">
    <property type="entry name" value="CYTC"/>
    <property type="match status" value="2"/>
</dbReference>
<keyword evidence="5" id="KW-0732">Signal</keyword>
<feature type="domain" description="Cytochrome c" evidence="6">
    <location>
        <begin position="174"/>
        <end position="287"/>
    </location>
</feature>
<evidence type="ECO:0000256" key="1">
    <source>
        <dbReference type="ARBA" id="ARBA00022617"/>
    </source>
</evidence>
<name>A0ABX6EJ24_9HYPH</name>
<keyword evidence="1 4" id="KW-0349">Heme</keyword>
<evidence type="ECO:0000256" key="3">
    <source>
        <dbReference type="ARBA" id="ARBA00023004"/>
    </source>
</evidence>
<dbReference type="InterPro" id="IPR051459">
    <property type="entry name" value="Cytochrome_c-type_DH"/>
</dbReference>
<dbReference type="InterPro" id="IPR009056">
    <property type="entry name" value="Cyt_c-like_dom"/>
</dbReference>
<reference evidence="8" key="1">
    <citation type="submission" date="2019-09" db="EMBL/GenBank/DDBJ databases">
        <title>Isolation and complete genome sequencing of Methylocystis species.</title>
        <authorList>
            <person name="Rumah B.L."/>
            <person name="Stead C.E."/>
            <person name="Stevens B.C."/>
            <person name="Minton N.P."/>
            <person name="Grosse-Honebrink A."/>
            <person name="Zhang Y."/>
        </authorList>
    </citation>
    <scope>NUCLEOTIDE SEQUENCE [LARGE SCALE GENOMIC DNA]</scope>
    <source>
        <strain evidence="8">BRCS1</strain>
    </source>
</reference>
<dbReference type="EMBL" id="CP044328">
    <property type="protein sequence ID" value="QGM93993.1"/>
    <property type="molecule type" value="Genomic_DNA"/>
</dbReference>
<feature type="domain" description="Cytochrome c" evidence="6">
    <location>
        <begin position="29"/>
        <end position="139"/>
    </location>
</feature>